<sequence>MVYDHLIVDGARLCWDPSTGTVRAPFQTQHQVSDRAPRGALDAGMKTPIDFCR</sequence>
<comment type="caution">
    <text evidence="1">The sequence shown here is derived from an EMBL/GenBank/DDBJ whole genome shotgun (WGS) entry which is preliminary data.</text>
</comment>
<dbReference type="AlphaFoldDB" id="A0AAV4G797"/>
<accession>A0AAV4G797</accession>
<reference evidence="1 2" key="1">
    <citation type="journal article" date="2021" name="Elife">
        <title>Chloroplast acquisition without the gene transfer in kleptoplastic sea slugs, Plakobranchus ocellatus.</title>
        <authorList>
            <person name="Maeda T."/>
            <person name="Takahashi S."/>
            <person name="Yoshida T."/>
            <person name="Shimamura S."/>
            <person name="Takaki Y."/>
            <person name="Nagai Y."/>
            <person name="Toyoda A."/>
            <person name="Suzuki Y."/>
            <person name="Arimoto A."/>
            <person name="Ishii H."/>
            <person name="Satoh N."/>
            <person name="Nishiyama T."/>
            <person name="Hasebe M."/>
            <person name="Maruyama T."/>
            <person name="Minagawa J."/>
            <person name="Obokata J."/>
            <person name="Shigenobu S."/>
        </authorList>
    </citation>
    <scope>NUCLEOTIDE SEQUENCE [LARGE SCALE GENOMIC DNA]</scope>
</reference>
<evidence type="ECO:0000313" key="1">
    <source>
        <dbReference type="EMBL" id="GFR81061.1"/>
    </source>
</evidence>
<dbReference type="EMBL" id="BMAT01008247">
    <property type="protein sequence ID" value="GFR81061.1"/>
    <property type="molecule type" value="Genomic_DNA"/>
</dbReference>
<organism evidence="1 2">
    <name type="scientific">Elysia marginata</name>
    <dbReference type="NCBI Taxonomy" id="1093978"/>
    <lineage>
        <taxon>Eukaryota</taxon>
        <taxon>Metazoa</taxon>
        <taxon>Spiralia</taxon>
        <taxon>Lophotrochozoa</taxon>
        <taxon>Mollusca</taxon>
        <taxon>Gastropoda</taxon>
        <taxon>Heterobranchia</taxon>
        <taxon>Euthyneura</taxon>
        <taxon>Panpulmonata</taxon>
        <taxon>Sacoglossa</taxon>
        <taxon>Placobranchoidea</taxon>
        <taxon>Plakobranchidae</taxon>
        <taxon>Elysia</taxon>
    </lineage>
</organism>
<gene>
    <name evidence="1" type="ORF">ElyMa_004060400</name>
</gene>
<dbReference type="Proteomes" id="UP000762676">
    <property type="component" value="Unassembled WGS sequence"/>
</dbReference>
<proteinExistence type="predicted"/>
<name>A0AAV4G797_9GAST</name>
<keyword evidence="2" id="KW-1185">Reference proteome</keyword>
<protein>
    <submittedName>
        <fullName evidence="1">Uncharacterized protein</fullName>
    </submittedName>
</protein>
<evidence type="ECO:0000313" key="2">
    <source>
        <dbReference type="Proteomes" id="UP000762676"/>
    </source>
</evidence>